<organism evidence="1 2">
    <name type="scientific">Micromonospora saelicesensis</name>
    <dbReference type="NCBI Taxonomy" id="285676"/>
    <lineage>
        <taxon>Bacteria</taxon>
        <taxon>Bacillati</taxon>
        <taxon>Actinomycetota</taxon>
        <taxon>Actinomycetes</taxon>
        <taxon>Micromonosporales</taxon>
        <taxon>Micromonosporaceae</taxon>
        <taxon>Micromonospora</taxon>
    </lineage>
</organism>
<dbReference type="GO" id="GO:0003824">
    <property type="term" value="F:catalytic activity"/>
    <property type="evidence" value="ECO:0007669"/>
    <property type="project" value="InterPro"/>
</dbReference>
<evidence type="ECO:0008006" key="3">
    <source>
        <dbReference type="Google" id="ProtNLM"/>
    </source>
</evidence>
<proteinExistence type="predicted"/>
<dbReference type="SUPFAM" id="SSF48150">
    <property type="entry name" value="DNA-glycosylase"/>
    <property type="match status" value="1"/>
</dbReference>
<evidence type="ECO:0000313" key="2">
    <source>
        <dbReference type="Proteomes" id="UP000198864"/>
    </source>
</evidence>
<evidence type="ECO:0000313" key="1">
    <source>
        <dbReference type="EMBL" id="SCF27099.1"/>
    </source>
</evidence>
<dbReference type="Proteomes" id="UP000198864">
    <property type="component" value="Unassembled WGS sequence"/>
</dbReference>
<dbReference type="EMBL" id="FMCR01000005">
    <property type="protein sequence ID" value="SCF27099.1"/>
    <property type="molecule type" value="Genomic_DNA"/>
</dbReference>
<dbReference type="Gene3D" id="1.10.340.30">
    <property type="entry name" value="Hypothetical protein, domain 2"/>
    <property type="match status" value="1"/>
</dbReference>
<protein>
    <recommendedName>
        <fullName evidence="3">Endonuclease III</fullName>
    </recommendedName>
</protein>
<reference evidence="1 2" key="1">
    <citation type="submission" date="2016-06" db="EMBL/GenBank/DDBJ databases">
        <authorList>
            <person name="Kjaerup R.B."/>
            <person name="Dalgaard T.S."/>
            <person name="Juul-Madsen H.R."/>
        </authorList>
    </citation>
    <scope>NUCLEOTIDE SEQUENCE [LARGE SCALE GENOMIC DNA]</scope>
    <source>
        <strain evidence="1 2">DSM 44871</strain>
    </source>
</reference>
<gene>
    <name evidence="1" type="ORF">GA0070561_4837</name>
</gene>
<dbReference type="STRING" id="285676.GA0070561_4837"/>
<dbReference type="RefSeq" id="WP_091404188.1">
    <property type="nucleotide sequence ID" value="NZ_FMCR01000005.1"/>
</dbReference>
<name>A0A1C4Z245_9ACTN</name>
<dbReference type="GO" id="GO:0006281">
    <property type="term" value="P:DNA repair"/>
    <property type="evidence" value="ECO:0007669"/>
    <property type="project" value="InterPro"/>
</dbReference>
<sequence>MSSPAARLVPHIVALVDHARHVDLSIEAHPHNSYGHMGAILVDAILQAGMRYETVNARALRFRSDQPGADTTSGLLAFGGPDRLREVLKWPGRKPDRIHRLALHLADHGVNTVDQLAVFLSSPENVIGLRSVNGVGPKTADYLCILAGKSTTAVDVHLRSFAVEAGVPALSYADLHSCYLGAADRLEVDPRELDHAVWRYVSGRAVQ</sequence>
<dbReference type="AlphaFoldDB" id="A0A1C4Z245"/>
<accession>A0A1C4Z245</accession>
<dbReference type="InterPro" id="IPR011257">
    <property type="entry name" value="DNA_glycosylase"/>
</dbReference>